<keyword evidence="2" id="KW-0472">Membrane</keyword>
<dbReference type="AlphaFoldDB" id="A0A9X3F005"/>
<feature type="transmembrane region" description="Helical" evidence="2">
    <location>
        <begin position="42"/>
        <end position="60"/>
    </location>
</feature>
<feature type="transmembrane region" description="Helical" evidence="2">
    <location>
        <begin position="67"/>
        <end position="86"/>
    </location>
</feature>
<keyword evidence="4" id="KW-1185">Reference proteome</keyword>
<dbReference type="RefSeq" id="WP_267777024.1">
    <property type="nucleotide sequence ID" value="NZ_JAPNKE010000002.1"/>
</dbReference>
<reference evidence="3" key="1">
    <citation type="submission" date="2022-11" db="EMBL/GenBank/DDBJ databases">
        <title>Minimal conservation of predation-associated metabolite biosynthetic gene clusters underscores biosynthetic potential of Myxococcota including descriptions for ten novel species: Archangium lansinium sp. nov., Myxococcus landrumus sp. nov., Nannocystis bai.</title>
        <authorList>
            <person name="Ahearne A."/>
            <person name="Stevens C."/>
            <person name="Phillips K."/>
        </authorList>
    </citation>
    <scope>NUCLEOTIDE SEQUENCE</scope>
    <source>
        <strain evidence="3">Na p29</strain>
    </source>
</reference>
<keyword evidence="2" id="KW-0812">Transmembrane</keyword>
<organism evidence="3 4">
    <name type="scientific">Nannocystis pusilla</name>
    <dbReference type="NCBI Taxonomy" id="889268"/>
    <lineage>
        <taxon>Bacteria</taxon>
        <taxon>Pseudomonadati</taxon>
        <taxon>Myxococcota</taxon>
        <taxon>Polyangia</taxon>
        <taxon>Nannocystales</taxon>
        <taxon>Nannocystaceae</taxon>
        <taxon>Nannocystis</taxon>
    </lineage>
</organism>
<evidence type="ECO:0000313" key="3">
    <source>
        <dbReference type="EMBL" id="MCY1013246.1"/>
    </source>
</evidence>
<evidence type="ECO:0000256" key="2">
    <source>
        <dbReference type="SAM" id="Phobius"/>
    </source>
</evidence>
<feature type="transmembrane region" description="Helical" evidence="2">
    <location>
        <begin position="19"/>
        <end position="36"/>
    </location>
</feature>
<comment type="caution">
    <text evidence="3">The sequence shown here is derived from an EMBL/GenBank/DDBJ whole genome shotgun (WGS) entry which is preliminary data.</text>
</comment>
<evidence type="ECO:0000256" key="1">
    <source>
        <dbReference type="SAM" id="MobiDB-lite"/>
    </source>
</evidence>
<sequence length="133" mass="13792">MTEQEQAVAAKAAPGDVRLALGVAVVFLVPLALAGAPVLHLLLAWLAVLVVYAGLLWLFGLRSAIEMGLGVFLLAMNVAIGLWAHGREVSSAGERARDRPEAESLTDAAAPEISGDRATTPSGARGPWRLTAG</sequence>
<keyword evidence="2" id="KW-1133">Transmembrane helix</keyword>
<evidence type="ECO:0000313" key="4">
    <source>
        <dbReference type="Proteomes" id="UP001150924"/>
    </source>
</evidence>
<dbReference type="EMBL" id="JAPNKE010000002">
    <property type="protein sequence ID" value="MCY1013246.1"/>
    <property type="molecule type" value="Genomic_DNA"/>
</dbReference>
<gene>
    <name evidence="3" type="ORF">OV079_48500</name>
</gene>
<dbReference type="Proteomes" id="UP001150924">
    <property type="component" value="Unassembled WGS sequence"/>
</dbReference>
<protein>
    <submittedName>
        <fullName evidence="3">Uncharacterized protein</fullName>
    </submittedName>
</protein>
<feature type="region of interest" description="Disordered" evidence="1">
    <location>
        <begin position="91"/>
        <end position="133"/>
    </location>
</feature>
<accession>A0A9X3F005</accession>
<proteinExistence type="predicted"/>
<name>A0A9X3F005_9BACT</name>